<dbReference type="GO" id="GO:1990166">
    <property type="term" value="P:protein localization to site of double-strand break"/>
    <property type="evidence" value="ECO:0007669"/>
    <property type="project" value="Ensembl"/>
</dbReference>
<evidence type="ECO:0000256" key="2">
    <source>
        <dbReference type="SAM" id="MobiDB-lite"/>
    </source>
</evidence>
<feature type="region of interest" description="Disordered" evidence="2">
    <location>
        <begin position="48"/>
        <end position="86"/>
    </location>
</feature>
<dbReference type="GeneTree" id="ENSGT00530000064017"/>
<proteinExistence type="inferred from homology"/>
<organism evidence="4 5">
    <name type="scientific">Podarcis muralis</name>
    <name type="common">Wall lizard</name>
    <name type="synonym">Lacerta muralis</name>
    <dbReference type="NCBI Taxonomy" id="64176"/>
    <lineage>
        <taxon>Eukaryota</taxon>
        <taxon>Metazoa</taxon>
        <taxon>Chordata</taxon>
        <taxon>Craniata</taxon>
        <taxon>Vertebrata</taxon>
        <taxon>Euteleostomi</taxon>
        <taxon>Lepidosauria</taxon>
        <taxon>Squamata</taxon>
        <taxon>Bifurcata</taxon>
        <taxon>Unidentata</taxon>
        <taxon>Episquamata</taxon>
        <taxon>Laterata</taxon>
        <taxon>Lacertibaenia</taxon>
        <taxon>Lacertidae</taxon>
        <taxon>Podarcis</taxon>
    </lineage>
</organism>
<dbReference type="GO" id="GO:0000785">
    <property type="term" value="C:chromatin"/>
    <property type="evidence" value="ECO:0007669"/>
    <property type="project" value="Ensembl"/>
</dbReference>
<dbReference type="GeneID" id="114597539"/>
<feature type="region of interest" description="Disordered" evidence="2">
    <location>
        <begin position="569"/>
        <end position="595"/>
    </location>
</feature>
<feature type="compositionally biased region" description="Basic and acidic residues" evidence="2">
    <location>
        <begin position="577"/>
        <end position="586"/>
    </location>
</feature>
<feature type="domain" description="Coiled-coil SMC6 And NSE5 INteracting (CANIN)" evidence="3">
    <location>
        <begin position="601"/>
        <end position="966"/>
    </location>
</feature>
<protein>
    <submittedName>
        <fullName evidence="4">SMC5-SMC6 complex localization factor 2</fullName>
    </submittedName>
</protein>
<comment type="similarity">
    <text evidence="1">Belongs to the FAM178 family.</text>
</comment>
<dbReference type="GO" id="GO:0044877">
    <property type="term" value="F:protein-containing complex binding"/>
    <property type="evidence" value="ECO:0007669"/>
    <property type="project" value="Ensembl"/>
</dbReference>
<feature type="region of interest" description="Disordered" evidence="2">
    <location>
        <begin position="1"/>
        <end position="30"/>
    </location>
</feature>
<dbReference type="GO" id="GO:0031625">
    <property type="term" value="F:ubiquitin protein ligase binding"/>
    <property type="evidence" value="ECO:0007669"/>
    <property type="project" value="Ensembl"/>
</dbReference>
<dbReference type="RefSeq" id="XP_028586279.1">
    <property type="nucleotide sequence ID" value="XM_028730446.1"/>
</dbReference>
<evidence type="ECO:0000259" key="3">
    <source>
        <dbReference type="Pfam" id="PF14816"/>
    </source>
</evidence>
<keyword evidence="5" id="KW-1185">Reference proteome</keyword>
<reference evidence="4" key="3">
    <citation type="submission" date="2025-09" db="UniProtKB">
        <authorList>
            <consortium name="Ensembl"/>
        </authorList>
    </citation>
    <scope>IDENTIFICATION</scope>
</reference>
<sequence>MTQNLSSGSPAGTPKSHSKAAGRGDGAGGGRNCSILDYFKPSLNQEKRNGKAGLSVSHTEHLRKSILSPKRKRRKKLPIPPPNQSPIIEAFLRGAKSEKKDCPDNGIFMTSKVLHPKAVARQLFTTDGSSDCSFILKDNICTKNLEKNEISPIRTRTPLVENSRECNMDYMELDTAGSGLTKWASTAENDSLKKDNHTYYQKMGCLKIPQFSPISSSSQLLSEVVCRERQVKEKKMLSKQQPFDSVKKSLEVSFSNQDTRGVSTKRSDSTLRESSSAESSSMQASEAEFPSGWDSDEMINMRKSQTCPSVHPDSIPLLGVSKHKEYSRKRKRKSLETDLKKSKKSNVQRFEKHNFSSSLEKHNSDCSKNRMSPHVDLQVEVMTPPDSNLPLSIEYIDTEENGYNSMDTTNKDCQIQITDAKESQLQTFPKFYLEKVLPLFKKIDYKSIKCQEKIFSKQSTESESHIRHNSSSEALKRTVHPPLTSTLPSENNSEHPVLLGDNVLSSEDLDFGTISSSSSDLNEGSNPRACILNRKPSHFCDSDVETSDSNMDSSDEEILLPLDQILAQSARPSAENPEQRNDESGKTDTMSPSQKIPLFTPSVKNAHYMNHLEDILKEKEAFRRIDELEKQLQQVKWEVPINCQPEEDSDDGELSAEHREFLERFALISDAIPDQHPGENIFHVVHTGKIFSHLNLDLRNSGFHPQNPIEKYILGSGITQQLFVISEGLLLSAYYSSPCPVPILKWMFRMMSIHPDSSLSRKILDILMSLTIKTASASNDQPRPWIPSIFDIATVLLNMGVPFSALFPLQDFQPNFSEDDIISEMHETIQKKPSGDIFGNSVPIFHLIDTNLCNMSKFLRLCISMYPEGYTDKEIFMLLLLLLKLSLAKELKQFPLVDLECLVIKLLENIREWDTKMPELCRAISYLSSHHHDLLGLVQFVPNWMTRGRQIRRHLSLVVILKLLKTHVKIPSSHDQQMSLLCKELVNMKPSNLLKRISETVGHHDGLKEESFLRQYEPEAYYLAYVLLHLVREASNSEVTNSNHREWLVKLCTTLEKHVKCDIREDVRLFYKTKVKDLVARTYSKWQQMIHSSRLTQGQIHDFWVPDASNG</sequence>
<feature type="region of interest" description="Disordered" evidence="2">
    <location>
        <begin position="459"/>
        <end position="498"/>
    </location>
</feature>
<name>A0A670I2B3_PODMU</name>
<dbReference type="Proteomes" id="UP000472272">
    <property type="component" value="Chromosome 5"/>
</dbReference>
<dbReference type="PANTHER" id="PTHR16046">
    <property type="entry name" value="SMC5-SMC6 COMPLEX LOCALIZATION FACTOR 2"/>
    <property type="match status" value="1"/>
</dbReference>
<dbReference type="AlphaFoldDB" id="A0A670I2B3"/>
<feature type="compositionally biased region" description="Low complexity" evidence="2">
    <location>
        <begin position="273"/>
        <end position="288"/>
    </location>
</feature>
<feature type="compositionally biased region" description="Polar residues" evidence="2">
    <location>
        <begin position="1"/>
        <end position="10"/>
    </location>
</feature>
<gene>
    <name evidence="4" type="primary">SLF2</name>
</gene>
<dbReference type="GO" id="GO:0016605">
    <property type="term" value="C:PML body"/>
    <property type="evidence" value="ECO:0007669"/>
    <property type="project" value="Ensembl"/>
</dbReference>
<dbReference type="OrthoDB" id="6158547at2759"/>
<accession>A0A670I2B3</accession>
<dbReference type="Pfam" id="PF14816">
    <property type="entry name" value="CANIN"/>
    <property type="match status" value="1"/>
</dbReference>
<dbReference type="InterPro" id="IPR044276">
    <property type="entry name" value="CANIN_dom"/>
</dbReference>
<evidence type="ECO:0000313" key="5">
    <source>
        <dbReference type="Proteomes" id="UP000472272"/>
    </source>
</evidence>
<evidence type="ECO:0000256" key="1">
    <source>
        <dbReference type="ARBA" id="ARBA00010311"/>
    </source>
</evidence>
<dbReference type="GO" id="GO:0006974">
    <property type="term" value="P:DNA damage response"/>
    <property type="evidence" value="ECO:0007669"/>
    <property type="project" value="Ensembl"/>
</dbReference>
<dbReference type="PANTHER" id="PTHR16046:SF10">
    <property type="entry name" value="SMC5-SMC6 COMPLEX LOCALIZATION FACTOR PROTEIN 2"/>
    <property type="match status" value="1"/>
</dbReference>
<dbReference type="GO" id="GO:0031334">
    <property type="term" value="P:positive regulation of protein-containing complex assembly"/>
    <property type="evidence" value="ECO:0007669"/>
    <property type="project" value="Ensembl"/>
</dbReference>
<reference evidence="4" key="2">
    <citation type="submission" date="2025-08" db="UniProtKB">
        <authorList>
            <consortium name="Ensembl"/>
        </authorList>
    </citation>
    <scope>IDENTIFICATION</scope>
</reference>
<reference evidence="4 5" key="1">
    <citation type="journal article" date="2019" name="Proc. Natl. Acad. Sci. U.S.A.">
        <title>Regulatory changes in pterin and carotenoid genes underlie balanced color polymorphisms in the wall lizard.</title>
        <authorList>
            <person name="Andrade P."/>
            <person name="Pinho C."/>
            <person name="Perez I de Lanuza G."/>
            <person name="Afonso S."/>
            <person name="Brejcha J."/>
            <person name="Rubin C.J."/>
            <person name="Wallerman O."/>
            <person name="Pereira P."/>
            <person name="Sabatino S.J."/>
            <person name="Bellati A."/>
            <person name="Pellitteri-Rosa D."/>
            <person name="Bosakova Z."/>
            <person name="Bunikis I."/>
            <person name="Carretero M.A."/>
            <person name="Feiner N."/>
            <person name="Marsik P."/>
            <person name="Pauperio F."/>
            <person name="Salvi D."/>
            <person name="Soler L."/>
            <person name="While G.M."/>
            <person name="Uller T."/>
            <person name="Font E."/>
            <person name="Andersson L."/>
            <person name="Carneiro M."/>
        </authorList>
    </citation>
    <scope>NUCLEOTIDE SEQUENCE</scope>
</reference>
<dbReference type="GO" id="GO:2000781">
    <property type="term" value="P:positive regulation of double-strand break repair"/>
    <property type="evidence" value="ECO:0007669"/>
    <property type="project" value="Ensembl"/>
</dbReference>
<dbReference type="GO" id="GO:0035861">
    <property type="term" value="C:site of double-strand break"/>
    <property type="evidence" value="ECO:0007669"/>
    <property type="project" value="Ensembl"/>
</dbReference>
<dbReference type="InterPro" id="IPR026161">
    <property type="entry name" value="FAM178"/>
</dbReference>
<dbReference type="GO" id="GO:0034184">
    <property type="term" value="P:positive regulation of maintenance of mitotic sister chromatid cohesion"/>
    <property type="evidence" value="ECO:0007669"/>
    <property type="project" value="Ensembl"/>
</dbReference>
<feature type="region of interest" description="Disordered" evidence="2">
    <location>
        <begin position="256"/>
        <end position="347"/>
    </location>
</feature>
<dbReference type="KEGG" id="pmua:114597539"/>
<dbReference type="CTD" id="55719"/>
<dbReference type="OMA" id="HYLVQMK"/>
<dbReference type="Ensembl" id="ENSPMRT00000006353.1">
    <property type="protein sequence ID" value="ENSPMRP00000005974.1"/>
    <property type="gene ID" value="ENSPMRG00000004050.1"/>
</dbReference>
<evidence type="ECO:0000313" key="4">
    <source>
        <dbReference type="Ensembl" id="ENSPMRP00000005974.1"/>
    </source>
</evidence>